<organism evidence="1">
    <name type="scientific">marine sediment metagenome</name>
    <dbReference type="NCBI Taxonomy" id="412755"/>
    <lineage>
        <taxon>unclassified sequences</taxon>
        <taxon>metagenomes</taxon>
        <taxon>ecological metagenomes</taxon>
    </lineage>
</organism>
<proteinExistence type="predicted"/>
<reference evidence="1" key="1">
    <citation type="journal article" date="2015" name="Nature">
        <title>Complex archaea that bridge the gap between prokaryotes and eukaryotes.</title>
        <authorList>
            <person name="Spang A."/>
            <person name="Saw J.H."/>
            <person name="Jorgensen S.L."/>
            <person name="Zaremba-Niedzwiedzka K."/>
            <person name="Martijn J."/>
            <person name="Lind A.E."/>
            <person name="van Eijk R."/>
            <person name="Schleper C."/>
            <person name="Guy L."/>
            <person name="Ettema T.J."/>
        </authorList>
    </citation>
    <scope>NUCLEOTIDE SEQUENCE</scope>
</reference>
<dbReference type="EMBL" id="LAZR01052846">
    <property type="protein sequence ID" value="KKK82054.1"/>
    <property type="molecule type" value="Genomic_DNA"/>
</dbReference>
<dbReference type="AlphaFoldDB" id="A0A0F9AUD8"/>
<name>A0A0F9AUD8_9ZZZZ</name>
<gene>
    <name evidence="1" type="ORF">LCGC14_2807240</name>
</gene>
<sequence>MTIDTSITSGDLMTEFTASISEVLDLWHNKMEELKRAKETERTKAHWTIKLIQSFFNQRGNMGI</sequence>
<protein>
    <submittedName>
        <fullName evidence="1">Uncharacterized protein</fullName>
    </submittedName>
</protein>
<accession>A0A0F9AUD8</accession>
<comment type="caution">
    <text evidence="1">The sequence shown here is derived from an EMBL/GenBank/DDBJ whole genome shotgun (WGS) entry which is preliminary data.</text>
</comment>
<evidence type="ECO:0000313" key="1">
    <source>
        <dbReference type="EMBL" id="KKK82054.1"/>
    </source>
</evidence>